<evidence type="ECO:0000256" key="1">
    <source>
        <dbReference type="SAM" id="MobiDB-lite"/>
    </source>
</evidence>
<proteinExistence type="predicted"/>
<evidence type="ECO:0000313" key="2">
    <source>
        <dbReference type="EMBL" id="KAF8644489.1"/>
    </source>
</evidence>
<comment type="caution">
    <text evidence="2">The sequence shown here is derived from an EMBL/GenBank/DDBJ whole genome shotgun (WGS) entry which is preliminary data.</text>
</comment>
<feature type="region of interest" description="Disordered" evidence="1">
    <location>
        <begin position="65"/>
        <end position="89"/>
    </location>
</feature>
<name>A0A835A277_9POAL</name>
<keyword evidence="3" id="KW-1185">Reference proteome</keyword>
<reference evidence="2" key="1">
    <citation type="submission" date="2020-07" db="EMBL/GenBank/DDBJ databases">
        <title>Genome sequence and genetic diversity analysis of an under-domesticated orphan crop, white fonio (Digitaria exilis).</title>
        <authorList>
            <person name="Bennetzen J.L."/>
            <person name="Chen S."/>
            <person name="Ma X."/>
            <person name="Wang X."/>
            <person name="Yssel A.E.J."/>
            <person name="Chaluvadi S.R."/>
            <person name="Johnson M."/>
            <person name="Gangashetty P."/>
            <person name="Hamidou F."/>
            <person name="Sanogo M.D."/>
            <person name="Zwaenepoel A."/>
            <person name="Wallace J."/>
            <person name="Van De Peer Y."/>
            <person name="Van Deynze A."/>
        </authorList>
    </citation>
    <scope>NUCLEOTIDE SEQUENCE</scope>
    <source>
        <tissue evidence="2">Leaves</tissue>
    </source>
</reference>
<feature type="compositionally biased region" description="Gly residues" evidence="1">
    <location>
        <begin position="79"/>
        <end position="89"/>
    </location>
</feature>
<protein>
    <submittedName>
        <fullName evidence="2">Uncharacterized protein</fullName>
    </submittedName>
</protein>
<dbReference type="AlphaFoldDB" id="A0A835A277"/>
<sequence>MYPSLAQGSRPPQWSASIEGPNRVRICPGNWICLAKAKEEGRPCLPESRKAGLLWHRDHWLCRERQDQEGKRDKDKGAHGVGPSGGDCH</sequence>
<dbReference type="EMBL" id="JACEFO010003088">
    <property type="protein sequence ID" value="KAF8644489.1"/>
    <property type="molecule type" value="Genomic_DNA"/>
</dbReference>
<dbReference type="Proteomes" id="UP000636709">
    <property type="component" value="Unassembled WGS sequence"/>
</dbReference>
<feature type="compositionally biased region" description="Basic and acidic residues" evidence="1">
    <location>
        <begin position="65"/>
        <end position="78"/>
    </location>
</feature>
<gene>
    <name evidence="2" type="ORF">HU200_066441</name>
</gene>
<accession>A0A835A277</accession>
<organism evidence="2 3">
    <name type="scientific">Digitaria exilis</name>
    <dbReference type="NCBI Taxonomy" id="1010633"/>
    <lineage>
        <taxon>Eukaryota</taxon>
        <taxon>Viridiplantae</taxon>
        <taxon>Streptophyta</taxon>
        <taxon>Embryophyta</taxon>
        <taxon>Tracheophyta</taxon>
        <taxon>Spermatophyta</taxon>
        <taxon>Magnoliopsida</taxon>
        <taxon>Liliopsida</taxon>
        <taxon>Poales</taxon>
        <taxon>Poaceae</taxon>
        <taxon>PACMAD clade</taxon>
        <taxon>Panicoideae</taxon>
        <taxon>Panicodae</taxon>
        <taxon>Paniceae</taxon>
        <taxon>Anthephorinae</taxon>
        <taxon>Digitaria</taxon>
    </lineage>
</organism>
<evidence type="ECO:0000313" key="3">
    <source>
        <dbReference type="Proteomes" id="UP000636709"/>
    </source>
</evidence>